<evidence type="ECO:0000256" key="1">
    <source>
        <dbReference type="SAM" id="SignalP"/>
    </source>
</evidence>
<dbReference type="Proteomes" id="UP000017836">
    <property type="component" value="Unassembled WGS sequence"/>
</dbReference>
<feature type="chain" id="PRO_5004658710" description="Dirigent protein" evidence="1">
    <location>
        <begin position="23"/>
        <end position="117"/>
    </location>
</feature>
<dbReference type="KEGG" id="atr:18442459"/>
<evidence type="ECO:0008006" key="4">
    <source>
        <dbReference type="Google" id="ProtNLM"/>
    </source>
</evidence>
<reference evidence="3" key="1">
    <citation type="journal article" date="2013" name="Science">
        <title>The Amborella genome and the evolution of flowering plants.</title>
        <authorList>
            <consortium name="Amborella Genome Project"/>
        </authorList>
    </citation>
    <scope>NUCLEOTIDE SEQUENCE [LARGE SCALE GENOMIC DNA]</scope>
</reference>
<proteinExistence type="predicted"/>
<dbReference type="HOGENOM" id="CLU_169890_0_0_1"/>
<accession>U5CVQ9</accession>
<feature type="signal peptide" evidence="1">
    <location>
        <begin position="1"/>
        <end position="22"/>
    </location>
</feature>
<protein>
    <recommendedName>
        <fullName evidence="4">Dirigent protein</fullName>
    </recommendedName>
</protein>
<organism evidence="2 3">
    <name type="scientific">Amborella trichopoda</name>
    <dbReference type="NCBI Taxonomy" id="13333"/>
    <lineage>
        <taxon>Eukaryota</taxon>
        <taxon>Viridiplantae</taxon>
        <taxon>Streptophyta</taxon>
        <taxon>Embryophyta</taxon>
        <taxon>Tracheophyta</taxon>
        <taxon>Spermatophyta</taxon>
        <taxon>Magnoliopsida</taxon>
        <taxon>Amborellales</taxon>
        <taxon>Amborellaceae</taxon>
        <taxon>Amborella</taxon>
    </lineage>
</organism>
<sequence length="117" mass="12994">MGIKAVTVVFLVFSLFFYLTKAIPNTPLQTQHGTTMKVEEGSILGAQFGRKVLALKVATEFGRKFGGDHRILRRFGGGSRSRWRPSNGAHHHNAGPSHHGSFKWAIFGVLSMWVFLV</sequence>
<dbReference type="AlphaFoldDB" id="U5CVQ9"/>
<keyword evidence="3" id="KW-1185">Reference proteome</keyword>
<evidence type="ECO:0000313" key="3">
    <source>
        <dbReference type="Proteomes" id="UP000017836"/>
    </source>
</evidence>
<keyword evidence="1" id="KW-0732">Signal</keyword>
<dbReference type="EMBL" id="KI392557">
    <property type="protein sequence ID" value="ERN14204.1"/>
    <property type="molecule type" value="Genomic_DNA"/>
</dbReference>
<gene>
    <name evidence="2" type="ORF">AMTR_s00033p00099950</name>
</gene>
<evidence type="ECO:0000313" key="2">
    <source>
        <dbReference type="EMBL" id="ERN14204.1"/>
    </source>
</evidence>
<name>U5CVQ9_AMBTC</name>
<dbReference type="Gramene" id="ERN14204">
    <property type="protein sequence ID" value="ERN14204"/>
    <property type="gene ID" value="AMTR_s00033p00099950"/>
</dbReference>